<evidence type="ECO:0000259" key="4">
    <source>
        <dbReference type="PROSITE" id="PS50887"/>
    </source>
</evidence>
<dbReference type="InterPro" id="IPR035965">
    <property type="entry name" value="PAS-like_dom_sf"/>
</dbReference>
<dbReference type="InterPro" id="IPR043128">
    <property type="entry name" value="Rev_trsase/Diguanyl_cyclase"/>
</dbReference>
<evidence type="ECO:0000256" key="2">
    <source>
        <dbReference type="ARBA" id="ARBA00012528"/>
    </source>
</evidence>
<dbReference type="SUPFAM" id="SSF55785">
    <property type="entry name" value="PYP-like sensor domain (PAS domain)"/>
    <property type="match status" value="1"/>
</dbReference>
<dbReference type="CDD" id="cd00130">
    <property type="entry name" value="PAS"/>
    <property type="match status" value="1"/>
</dbReference>
<dbReference type="NCBIfam" id="TIGR00229">
    <property type="entry name" value="sensory_box"/>
    <property type="match status" value="1"/>
</dbReference>
<dbReference type="AlphaFoldDB" id="A0A148KLJ1"/>
<dbReference type="Proteomes" id="UP000070299">
    <property type="component" value="Unassembled WGS sequence"/>
</dbReference>
<comment type="cofactor">
    <cofactor evidence="1">
        <name>Mg(2+)</name>
        <dbReference type="ChEBI" id="CHEBI:18420"/>
    </cofactor>
</comment>
<dbReference type="CDD" id="cd01949">
    <property type="entry name" value="GGDEF"/>
    <property type="match status" value="1"/>
</dbReference>
<evidence type="ECO:0000256" key="1">
    <source>
        <dbReference type="ARBA" id="ARBA00001946"/>
    </source>
</evidence>
<dbReference type="InterPro" id="IPR000014">
    <property type="entry name" value="PAS"/>
</dbReference>
<keyword evidence="6" id="KW-1185">Reference proteome</keyword>
<dbReference type="GO" id="GO:0043709">
    <property type="term" value="P:cell adhesion involved in single-species biofilm formation"/>
    <property type="evidence" value="ECO:0007669"/>
    <property type="project" value="TreeGrafter"/>
</dbReference>
<dbReference type="SUPFAM" id="SSF55073">
    <property type="entry name" value="Nucleotide cyclase"/>
    <property type="match status" value="1"/>
</dbReference>
<evidence type="ECO:0000313" key="6">
    <source>
        <dbReference type="Proteomes" id="UP000070299"/>
    </source>
</evidence>
<comment type="caution">
    <text evidence="5">The sequence shown here is derived from an EMBL/GenBank/DDBJ whole genome shotgun (WGS) entry which is preliminary data.</text>
</comment>
<dbReference type="InterPro" id="IPR000160">
    <property type="entry name" value="GGDEF_dom"/>
</dbReference>
<reference evidence="6" key="1">
    <citation type="submission" date="2016-02" db="EMBL/GenBank/DDBJ databases">
        <authorList>
            <person name="Schultz-Johansen M."/>
            <person name="Glaring M.A."/>
            <person name="Bech P.K."/>
            <person name="Stougaard P."/>
        </authorList>
    </citation>
    <scope>NUCLEOTIDE SEQUENCE [LARGE SCALE GENOMIC DNA]</scope>
    <source>
        <strain evidence="6">S66</strain>
    </source>
</reference>
<dbReference type="InterPro" id="IPR029787">
    <property type="entry name" value="Nucleotide_cyclase"/>
</dbReference>
<organism evidence="5 6">
    <name type="scientific">Paraglaciecola hydrolytica</name>
    <dbReference type="NCBI Taxonomy" id="1799789"/>
    <lineage>
        <taxon>Bacteria</taxon>
        <taxon>Pseudomonadati</taxon>
        <taxon>Pseudomonadota</taxon>
        <taxon>Gammaproteobacteria</taxon>
        <taxon>Alteromonadales</taxon>
        <taxon>Alteromonadaceae</taxon>
        <taxon>Paraglaciecola</taxon>
    </lineage>
</organism>
<dbReference type="RefSeq" id="WP_068381471.1">
    <property type="nucleotide sequence ID" value="NZ_LSNE01000015.1"/>
</dbReference>
<gene>
    <name evidence="5" type="ORF">AX660_01660</name>
</gene>
<evidence type="ECO:0000313" key="5">
    <source>
        <dbReference type="EMBL" id="KXI27118.1"/>
    </source>
</evidence>
<dbReference type="PROSITE" id="PS50887">
    <property type="entry name" value="GGDEF"/>
    <property type="match status" value="1"/>
</dbReference>
<proteinExistence type="predicted"/>
<dbReference type="Pfam" id="PF12860">
    <property type="entry name" value="PAS_7"/>
    <property type="match status" value="1"/>
</dbReference>
<dbReference type="Gene3D" id="3.30.70.270">
    <property type="match status" value="1"/>
</dbReference>
<dbReference type="STRING" id="1799789.AX660_01660"/>
<dbReference type="GO" id="GO:0005886">
    <property type="term" value="C:plasma membrane"/>
    <property type="evidence" value="ECO:0007669"/>
    <property type="project" value="TreeGrafter"/>
</dbReference>
<sequence length="310" mass="35324">MNRGLDALTTNIAKFLATSSDGYGIFDRNDKLIGCNQAFAEIFQYSHDEIINQSFADIARKSFLTKQGLKIDSDNIELWIAHALTRRRSQEFRVFEIDLIDGRWFLLSEQTLENGDMLTQARDITKLKINERNLSEHSIKLHNLALTDELTQIANRRSFIESVKAEISRCQRQHANMAFLLIDIDYFKKVNDTYGHFAGDKVLITMAKLIKTMLREYDIFGRLGGEEFGIFLAETSCQTAQEVAERIREKIMQTTMEIDGQSINVTLSIGISIAAQECKFETLYKEADVALYEAKHAGRNKVVMINGCAK</sequence>
<dbReference type="Gene3D" id="3.30.450.20">
    <property type="entry name" value="PAS domain"/>
    <property type="match status" value="1"/>
</dbReference>
<accession>A0A148KLJ1</accession>
<dbReference type="OrthoDB" id="5620448at2"/>
<dbReference type="NCBIfam" id="TIGR00254">
    <property type="entry name" value="GGDEF"/>
    <property type="match status" value="1"/>
</dbReference>
<dbReference type="EC" id="2.7.7.65" evidence="2"/>
<evidence type="ECO:0000256" key="3">
    <source>
        <dbReference type="ARBA" id="ARBA00034247"/>
    </source>
</evidence>
<dbReference type="SMART" id="SM00267">
    <property type="entry name" value="GGDEF"/>
    <property type="match status" value="1"/>
</dbReference>
<feature type="domain" description="GGDEF" evidence="4">
    <location>
        <begin position="175"/>
        <end position="307"/>
    </location>
</feature>
<dbReference type="InterPro" id="IPR050469">
    <property type="entry name" value="Diguanylate_Cyclase"/>
</dbReference>
<dbReference type="EMBL" id="LSNE01000015">
    <property type="protein sequence ID" value="KXI27118.1"/>
    <property type="molecule type" value="Genomic_DNA"/>
</dbReference>
<dbReference type="SMART" id="SM00091">
    <property type="entry name" value="PAS"/>
    <property type="match status" value="1"/>
</dbReference>
<dbReference type="PANTHER" id="PTHR45138">
    <property type="entry name" value="REGULATORY COMPONENTS OF SENSORY TRANSDUCTION SYSTEM"/>
    <property type="match status" value="1"/>
</dbReference>
<dbReference type="GO" id="GO:0052621">
    <property type="term" value="F:diguanylate cyclase activity"/>
    <property type="evidence" value="ECO:0007669"/>
    <property type="project" value="UniProtKB-EC"/>
</dbReference>
<protein>
    <recommendedName>
        <fullName evidence="2">diguanylate cyclase</fullName>
        <ecNumber evidence="2">2.7.7.65</ecNumber>
    </recommendedName>
</protein>
<dbReference type="PANTHER" id="PTHR45138:SF9">
    <property type="entry name" value="DIGUANYLATE CYCLASE DGCM-RELATED"/>
    <property type="match status" value="1"/>
</dbReference>
<name>A0A148KLJ1_9ALTE</name>
<dbReference type="GO" id="GO:1902201">
    <property type="term" value="P:negative regulation of bacterial-type flagellum-dependent cell motility"/>
    <property type="evidence" value="ECO:0007669"/>
    <property type="project" value="TreeGrafter"/>
</dbReference>
<comment type="catalytic activity">
    <reaction evidence="3">
        <text>2 GTP = 3',3'-c-di-GMP + 2 diphosphate</text>
        <dbReference type="Rhea" id="RHEA:24898"/>
        <dbReference type="ChEBI" id="CHEBI:33019"/>
        <dbReference type="ChEBI" id="CHEBI:37565"/>
        <dbReference type="ChEBI" id="CHEBI:58805"/>
        <dbReference type="EC" id="2.7.7.65"/>
    </reaction>
</comment>
<dbReference type="Pfam" id="PF00990">
    <property type="entry name" value="GGDEF"/>
    <property type="match status" value="1"/>
</dbReference>
<dbReference type="FunFam" id="3.30.70.270:FF:000001">
    <property type="entry name" value="Diguanylate cyclase domain protein"/>
    <property type="match status" value="1"/>
</dbReference>